<dbReference type="EMBL" id="JASPKZ010007256">
    <property type="protein sequence ID" value="KAJ9585624.1"/>
    <property type="molecule type" value="Genomic_DNA"/>
</dbReference>
<keyword evidence="3" id="KW-1185">Reference proteome</keyword>
<dbReference type="Proteomes" id="UP001233999">
    <property type="component" value="Unassembled WGS sequence"/>
</dbReference>
<protein>
    <submittedName>
        <fullName evidence="2">Uncharacterized protein</fullName>
    </submittedName>
</protein>
<reference evidence="2" key="1">
    <citation type="journal article" date="2023" name="IScience">
        <title>Live-bearing cockroach genome reveals convergent evolutionary mechanisms linked to viviparity in insects and beyond.</title>
        <authorList>
            <person name="Fouks B."/>
            <person name="Harrison M.C."/>
            <person name="Mikhailova A.A."/>
            <person name="Marchal E."/>
            <person name="English S."/>
            <person name="Carruthers M."/>
            <person name="Jennings E.C."/>
            <person name="Chiamaka E.L."/>
            <person name="Frigard R.A."/>
            <person name="Pippel M."/>
            <person name="Attardo G.M."/>
            <person name="Benoit J.B."/>
            <person name="Bornberg-Bauer E."/>
            <person name="Tobe S.S."/>
        </authorList>
    </citation>
    <scope>NUCLEOTIDE SEQUENCE</scope>
    <source>
        <strain evidence="2">Stay&amp;Tobe</strain>
    </source>
</reference>
<organism evidence="2 3">
    <name type="scientific">Diploptera punctata</name>
    <name type="common">Pacific beetle cockroach</name>
    <dbReference type="NCBI Taxonomy" id="6984"/>
    <lineage>
        <taxon>Eukaryota</taxon>
        <taxon>Metazoa</taxon>
        <taxon>Ecdysozoa</taxon>
        <taxon>Arthropoda</taxon>
        <taxon>Hexapoda</taxon>
        <taxon>Insecta</taxon>
        <taxon>Pterygota</taxon>
        <taxon>Neoptera</taxon>
        <taxon>Polyneoptera</taxon>
        <taxon>Dictyoptera</taxon>
        <taxon>Blattodea</taxon>
        <taxon>Blaberoidea</taxon>
        <taxon>Blaberidae</taxon>
        <taxon>Diplopterinae</taxon>
        <taxon>Diploptera</taxon>
    </lineage>
</organism>
<feature type="region of interest" description="Disordered" evidence="1">
    <location>
        <begin position="1"/>
        <end position="26"/>
    </location>
</feature>
<evidence type="ECO:0000256" key="1">
    <source>
        <dbReference type="SAM" id="MobiDB-lite"/>
    </source>
</evidence>
<evidence type="ECO:0000313" key="3">
    <source>
        <dbReference type="Proteomes" id="UP001233999"/>
    </source>
</evidence>
<name>A0AAD7ZRL5_DIPPU</name>
<proteinExistence type="predicted"/>
<dbReference type="AlphaFoldDB" id="A0AAD7ZRL5"/>
<feature type="non-terminal residue" evidence="2">
    <location>
        <position position="55"/>
    </location>
</feature>
<gene>
    <name evidence="2" type="ORF">L9F63_002569</name>
</gene>
<comment type="caution">
    <text evidence="2">The sequence shown here is derived from an EMBL/GenBank/DDBJ whole genome shotgun (WGS) entry which is preliminary data.</text>
</comment>
<feature type="non-terminal residue" evidence="2">
    <location>
        <position position="1"/>
    </location>
</feature>
<accession>A0AAD7ZRL5</accession>
<evidence type="ECO:0000313" key="2">
    <source>
        <dbReference type="EMBL" id="KAJ9585624.1"/>
    </source>
</evidence>
<reference evidence="2" key="2">
    <citation type="submission" date="2023-05" db="EMBL/GenBank/DDBJ databases">
        <authorList>
            <person name="Fouks B."/>
        </authorList>
    </citation>
    <scope>NUCLEOTIDE SEQUENCE</scope>
    <source>
        <strain evidence="2">Stay&amp;Tobe</strain>
        <tissue evidence="2">Testes</tissue>
    </source>
</reference>
<sequence length="55" mass="6245">RQQLLRARGSVASTKGRDSPLARFQGGFPEKINCKERNISENRTRNKKRPIGTGY</sequence>